<dbReference type="Gene3D" id="3.40.50.2000">
    <property type="entry name" value="Glycogen Phosphorylase B"/>
    <property type="match status" value="2"/>
</dbReference>
<evidence type="ECO:0008006" key="5">
    <source>
        <dbReference type="Google" id="ProtNLM"/>
    </source>
</evidence>
<evidence type="ECO:0000313" key="4">
    <source>
        <dbReference type="Proteomes" id="UP001428341"/>
    </source>
</evidence>
<dbReference type="FunFam" id="3.40.50.2000:FF:000087">
    <property type="entry name" value="Glycosyltransferase"/>
    <property type="match status" value="1"/>
</dbReference>
<evidence type="ECO:0000256" key="2">
    <source>
        <dbReference type="ARBA" id="ARBA00022679"/>
    </source>
</evidence>
<proteinExistence type="inferred from homology"/>
<evidence type="ECO:0000313" key="3">
    <source>
        <dbReference type="EMBL" id="KAK9209117.1"/>
    </source>
</evidence>
<dbReference type="EMBL" id="JBCGBO010000004">
    <property type="protein sequence ID" value="KAK9209117.1"/>
    <property type="molecule type" value="Genomic_DNA"/>
</dbReference>
<dbReference type="AlphaFoldDB" id="A0AAP0MJF4"/>
<accession>A0AAP0MJF4</accession>
<reference evidence="3 4" key="1">
    <citation type="submission" date="2024-05" db="EMBL/GenBank/DDBJ databases">
        <title>Haplotype-resolved chromosome-level genome assembly of Huyou (Citrus changshanensis).</title>
        <authorList>
            <person name="Miao C."/>
            <person name="Chen W."/>
            <person name="Wu Y."/>
            <person name="Wang L."/>
            <person name="Zhao S."/>
            <person name="Grierson D."/>
            <person name="Xu C."/>
            <person name="Chen K."/>
        </authorList>
    </citation>
    <scope>NUCLEOTIDE SEQUENCE [LARGE SCALE GENOMIC DNA]</scope>
    <source>
        <strain evidence="3">01-14</strain>
        <tissue evidence="3">Leaf</tissue>
    </source>
</reference>
<keyword evidence="2" id="KW-0808">Transferase</keyword>
<dbReference type="CDD" id="cd03784">
    <property type="entry name" value="GT1_Gtf-like"/>
    <property type="match status" value="1"/>
</dbReference>
<comment type="caution">
    <text evidence="3">The sequence shown here is derived from an EMBL/GenBank/DDBJ whole genome shotgun (WGS) entry which is preliminary data.</text>
</comment>
<protein>
    <recommendedName>
        <fullName evidence="5">Glycosyltransferase</fullName>
    </recommendedName>
</protein>
<dbReference type="SUPFAM" id="SSF53756">
    <property type="entry name" value="UDP-Glycosyltransferase/glycogen phosphorylase"/>
    <property type="match status" value="1"/>
</dbReference>
<dbReference type="InterPro" id="IPR002213">
    <property type="entry name" value="UDP_glucos_trans"/>
</dbReference>
<gene>
    <name evidence="3" type="ORF">WN944_001481</name>
</gene>
<keyword evidence="4" id="KW-1185">Reference proteome</keyword>
<comment type="similarity">
    <text evidence="1">Belongs to the UDP-glycosyltransferase family.</text>
</comment>
<name>A0AAP0MJF4_9ROSI</name>
<dbReference type="InterPro" id="IPR050481">
    <property type="entry name" value="UDP-glycosyltransf_plant"/>
</dbReference>
<dbReference type="FunFam" id="3.40.50.2000:FF:000037">
    <property type="entry name" value="Glycosyltransferase"/>
    <property type="match status" value="1"/>
</dbReference>
<sequence>MADSGSCSSSSSSSSSSAFPIVMLPWFAVGHMTPFLHLSNKLAEKGHKITILLPRKAQTQLQHFNLHPDLITLHPLTVPHVDGLPAGAETASDVPMSSINLLVIAMDRCRGQVEAVIKAAKPRLLFYDIAYWMATISKSLSIKCIKYNVVCAASIATALVPARNVPKDRPVTEAELAMPPAGYPSDTIVLRRHEARELTFISFPFGEGMSFYERITTSLKESDAISIRTCHEIEGDLCEYIARQYNKPVFLTGPVLHEPAKTPLEERWDKWLGGFERSSVVYCAFGSQIILEKKQFQELLLGLELTGLCFLIVLKPPTGASTVEEAFPDGFAERTKGRGVVCGEWVEQVPILEHSSVGCFVNHCGFGSMWESLMSDCQIVLVPHLGDQILNTRLLAEELKVAVEVEREENGWFSKESLCKAIKCVMDKESEVGNVVRRNHAKWKGTLVSPGFVSGYIDKFVQNMRGLVSCEVNTS</sequence>
<dbReference type="Pfam" id="PF00201">
    <property type="entry name" value="UDPGT"/>
    <property type="match status" value="1"/>
</dbReference>
<dbReference type="PANTHER" id="PTHR48049">
    <property type="entry name" value="GLYCOSYLTRANSFERASE"/>
    <property type="match status" value="1"/>
</dbReference>
<dbReference type="PANTHER" id="PTHR48049:SF91">
    <property type="entry name" value="UDP-GLYCOSYLTRANSFERASE 79B7-RELATED"/>
    <property type="match status" value="1"/>
</dbReference>
<dbReference type="Proteomes" id="UP001428341">
    <property type="component" value="Unassembled WGS sequence"/>
</dbReference>
<organism evidence="3 4">
    <name type="scientific">Citrus x changshan-huyou</name>
    <dbReference type="NCBI Taxonomy" id="2935761"/>
    <lineage>
        <taxon>Eukaryota</taxon>
        <taxon>Viridiplantae</taxon>
        <taxon>Streptophyta</taxon>
        <taxon>Embryophyta</taxon>
        <taxon>Tracheophyta</taxon>
        <taxon>Spermatophyta</taxon>
        <taxon>Magnoliopsida</taxon>
        <taxon>eudicotyledons</taxon>
        <taxon>Gunneridae</taxon>
        <taxon>Pentapetalae</taxon>
        <taxon>rosids</taxon>
        <taxon>malvids</taxon>
        <taxon>Sapindales</taxon>
        <taxon>Rutaceae</taxon>
        <taxon>Aurantioideae</taxon>
        <taxon>Citrus</taxon>
    </lineage>
</organism>
<dbReference type="GO" id="GO:0035251">
    <property type="term" value="F:UDP-glucosyltransferase activity"/>
    <property type="evidence" value="ECO:0007669"/>
    <property type="project" value="InterPro"/>
</dbReference>
<evidence type="ECO:0000256" key="1">
    <source>
        <dbReference type="ARBA" id="ARBA00009995"/>
    </source>
</evidence>